<organism evidence="2 3">
    <name type="scientific">Leifsonia poae</name>
    <dbReference type="NCBI Taxonomy" id="110933"/>
    <lineage>
        <taxon>Bacteria</taxon>
        <taxon>Bacillati</taxon>
        <taxon>Actinomycetota</taxon>
        <taxon>Actinomycetes</taxon>
        <taxon>Micrococcales</taxon>
        <taxon>Microbacteriaceae</taxon>
        <taxon>Leifsonia</taxon>
    </lineage>
</organism>
<protein>
    <submittedName>
        <fullName evidence="2">Uncharacterized protein</fullName>
    </submittedName>
</protein>
<dbReference type="AlphaFoldDB" id="A0A9W6HCD9"/>
<comment type="caution">
    <text evidence="2">The sequence shown here is derived from an EMBL/GenBank/DDBJ whole genome shotgun (WGS) entry which is preliminary data.</text>
</comment>
<dbReference type="EMBL" id="BSEN01000015">
    <property type="protein sequence ID" value="GLJ77960.1"/>
    <property type="molecule type" value="Genomic_DNA"/>
</dbReference>
<feature type="compositionally biased region" description="Basic and acidic residues" evidence="1">
    <location>
        <begin position="7"/>
        <end position="16"/>
    </location>
</feature>
<dbReference type="Proteomes" id="UP001142372">
    <property type="component" value="Unassembled WGS sequence"/>
</dbReference>
<name>A0A9W6HCD9_9MICO</name>
<evidence type="ECO:0000256" key="1">
    <source>
        <dbReference type="SAM" id="MobiDB-lite"/>
    </source>
</evidence>
<reference evidence="2" key="1">
    <citation type="journal article" date="2014" name="Int. J. Syst. Evol. Microbiol.">
        <title>Complete genome sequence of Corynebacterium casei LMG S-19264T (=DSM 44701T), isolated from a smear-ripened cheese.</title>
        <authorList>
            <consortium name="US DOE Joint Genome Institute (JGI-PGF)"/>
            <person name="Walter F."/>
            <person name="Albersmeier A."/>
            <person name="Kalinowski J."/>
            <person name="Ruckert C."/>
        </authorList>
    </citation>
    <scope>NUCLEOTIDE SEQUENCE</scope>
    <source>
        <strain evidence="2">VKM Ac-1401</strain>
    </source>
</reference>
<proteinExistence type="predicted"/>
<gene>
    <name evidence="2" type="ORF">GCM10017584_35340</name>
</gene>
<accession>A0A9W6HCD9</accession>
<reference evidence="2" key="2">
    <citation type="submission" date="2023-01" db="EMBL/GenBank/DDBJ databases">
        <authorList>
            <person name="Sun Q."/>
            <person name="Evtushenko L."/>
        </authorList>
    </citation>
    <scope>NUCLEOTIDE SEQUENCE</scope>
    <source>
        <strain evidence="2">VKM Ac-1401</strain>
    </source>
</reference>
<evidence type="ECO:0000313" key="2">
    <source>
        <dbReference type="EMBL" id="GLJ77960.1"/>
    </source>
</evidence>
<sequence length="72" mass="7773">MRARLTKRIDPARRAEPTGCLARGPTSPPGLRVRQAVAVCFTAYEPDVISSTSVGPFGSQPRSMRAFVPRAC</sequence>
<keyword evidence="3" id="KW-1185">Reference proteome</keyword>
<evidence type="ECO:0000313" key="3">
    <source>
        <dbReference type="Proteomes" id="UP001142372"/>
    </source>
</evidence>
<feature type="region of interest" description="Disordered" evidence="1">
    <location>
        <begin position="1"/>
        <end position="29"/>
    </location>
</feature>